<dbReference type="RefSeq" id="WP_351977700.1">
    <property type="nucleotide sequence ID" value="NZ_JBEPBX010000023.1"/>
</dbReference>
<accession>A0ABV1UZU7</accession>
<keyword evidence="2" id="KW-1185">Reference proteome</keyword>
<reference evidence="1 2" key="1">
    <citation type="submission" date="2024-06" db="EMBL/GenBank/DDBJ databases">
        <title>The Natural Products Discovery Center: Release of the First 8490 Sequenced Strains for Exploring Actinobacteria Biosynthetic Diversity.</title>
        <authorList>
            <person name="Kalkreuter E."/>
            <person name="Kautsar S.A."/>
            <person name="Yang D."/>
            <person name="Bader C.D."/>
            <person name="Teijaro C.N."/>
            <person name="Fluegel L."/>
            <person name="Davis C.M."/>
            <person name="Simpson J.R."/>
            <person name="Lauterbach L."/>
            <person name="Steele A.D."/>
            <person name="Gui C."/>
            <person name="Meng S."/>
            <person name="Li G."/>
            <person name="Viehrig K."/>
            <person name="Ye F."/>
            <person name="Su P."/>
            <person name="Kiefer A.F."/>
            <person name="Nichols A."/>
            <person name="Cepeda A.J."/>
            <person name="Yan W."/>
            <person name="Fan B."/>
            <person name="Jiang Y."/>
            <person name="Adhikari A."/>
            <person name="Zheng C.-J."/>
            <person name="Schuster L."/>
            <person name="Cowan T.M."/>
            <person name="Smanski M.J."/>
            <person name="Chevrette M.G."/>
            <person name="De Carvalho L.P.S."/>
            <person name="Shen B."/>
        </authorList>
    </citation>
    <scope>NUCLEOTIDE SEQUENCE [LARGE SCALE GENOMIC DNA]</scope>
    <source>
        <strain evidence="1 2">NPDC000837</strain>
    </source>
</reference>
<dbReference type="Proteomes" id="UP001445472">
    <property type="component" value="Unassembled WGS sequence"/>
</dbReference>
<organism evidence="1 2">
    <name type="scientific">Streptomyces xantholiticus</name>
    <dbReference type="NCBI Taxonomy" id="68285"/>
    <lineage>
        <taxon>Bacteria</taxon>
        <taxon>Bacillati</taxon>
        <taxon>Actinomycetota</taxon>
        <taxon>Actinomycetes</taxon>
        <taxon>Kitasatosporales</taxon>
        <taxon>Streptomycetaceae</taxon>
        <taxon>Streptomyces</taxon>
    </lineage>
</organism>
<evidence type="ECO:0000313" key="2">
    <source>
        <dbReference type="Proteomes" id="UP001445472"/>
    </source>
</evidence>
<comment type="caution">
    <text evidence="1">The sequence shown here is derived from an EMBL/GenBank/DDBJ whole genome shotgun (WGS) entry which is preliminary data.</text>
</comment>
<evidence type="ECO:0000313" key="1">
    <source>
        <dbReference type="EMBL" id="MER6616324.1"/>
    </source>
</evidence>
<name>A0ABV1UZU7_9ACTN</name>
<protein>
    <submittedName>
        <fullName evidence="1">Uncharacterized protein</fullName>
    </submittedName>
</protein>
<gene>
    <name evidence="1" type="ORF">ABT276_23715</name>
</gene>
<proteinExistence type="predicted"/>
<sequence>MAELKQLQYVGGPFNGGTAPDDFIDRIDMRSPMGSGAYVRTENEGTGVTVYRWEPETAD</sequence>
<dbReference type="EMBL" id="JBEPBX010000023">
    <property type="protein sequence ID" value="MER6616324.1"/>
    <property type="molecule type" value="Genomic_DNA"/>
</dbReference>